<name>A0A450VYA7_9GAMM</name>
<dbReference type="EMBL" id="CAADFM010000027">
    <property type="protein sequence ID" value="VFK09794.1"/>
    <property type="molecule type" value="Genomic_DNA"/>
</dbReference>
<proteinExistence type="predicted"/>
<accession>A0A450VYA7</accession>
<dbReference type="Pfam" id="PF08100">
    <property type="entry name" value="Dimerisation"/>
    <property type="match status" value="1"/>
</dbReference>
<dbReference type="AlphaFoldDB" id="A0A450VYA7"/>
<gene>
    <name evidence="2" type="ORF">BECKLPF1236A_GA0070988_1002717</name>
    <name evidence="3" type="ORF">BECKLPF1236C_GA0070990_100281</name>
</gene>
<dbReference type="InterPro" id="IPR012967">
    <property type="entry name" value="COMT_dimerisation"/>
</dbReference>
<dbReference type="InterPro" id="IPR036390">
    <property type="entry name" value="WH_DNA-bd_sf"/>
</dbReference>
<evidence type="ECO:0000313" key="2">
    <source>
        <dbReference type="EMBL" id="VFK09794.1"/>
    </source>
</evidence>
<evidence type="ECO:0000259" key="1">
    <source>
        <dbReference type="Pfam" id="PF08100"/>
    </source>
</evidence>
<evidence type="ECO:0000313" key="3">
    <source>
        <dbReference type="EMBL" id="VFK25962.1"/>
    </source>
</evidence>
<dbReference type="EMBL" id="CAADFP010000028">
    <property type="protein sequence ID" value="VFK25962.1"/>
    <property type="molecule type" value="Genomic_DNA"/>
</dbReference>
<protein>
    <recommendedName>
        <fullName evidence="1">O-methyltransferase dimerisation domain-containing protein</fullName>
    </recommendedName>
</protein>
<dbReference type="SUPFAM" id="SSF46785">
    <property type="entry name" value="Winged helix' DNA-binding domain"/>
    <property type="match status" value="1"/>
</dbReference>
<dbReference type="GO" id="GO:0046983">
    <property type="term" value="F:protein dimerization activity"/>
    <property type="evidence" value="ECO:0007669"/>
    <property type="project" value="InterPro"/>
</dbReference>
<reference evidence="2" key="1">
    <citation type="submission" date="2019-02" db="EMBL/GenBank/DDBJ databases">
        <authorList>
            <person name="Gruber-Vodicka R. H."/>
            <person name="Seah K. B. B."/>
        </authorList>
    </citation>
    <scope>NUCLEOTIDE SEQUENCE</scope>
    <source>
        <strain evidence="2">BECK_S312</strain>
        <strain evidence="3">BECK_S426</strain>
    </source>
</reference>
<sequence length="113" mass="12418">MTQSAYVQLEKRLSDLLCVQALYSSIELGIIDHLATTPMTDGQLAKIIAADARAISHLLRLLYDEGLVVTVSGWALAADRLRYALYRPRAGFTPWSGPFLCRSAASCLWTAAF</sequence>
<organism evidence="2">
    <name type="scientific">Candidatus Kentrum sp. LPFa</name>
    <dbReference type="NCBI Taxonomy" id="2126335"/>
    <lineage>
        <taxon>Bacteria</taxon>
        <taxon>Pseudomonadati</taxon>
        <taxon>Pseudomonadota</taxon>
        <taxon>Gammaproteobacteria</taxon>
        <taxon>Candidatus Kentrum</taxon>
    </lineage>
</organism>
<dbReference type="Gene3D" id="1.10.10.10">
    <property type="entry name" value="Winged helix-like DNA-binding domain superfamily/Winged helix DNA-binding domain"/>
    <property type="match status" value="1"/>
</dbReference>
<dbReference type="InterPro" id="IPR036388">
    <property type="entry name" value="WH-like_DNA-bd_sf"/>
</dbReference>
<feature type="domain" description="O-methyltransferase dimerisation" evidence="1">
    <location>
        <begin position="19"/>
        <end position="69"/>
    </location>
</feature>